<organism evidence="8 9">
    <name type="scientific">Rhodopirellula islandica</name>
    <dbReference type="NCBI Taxonomy" id="595434"/>
    <lineage>
        <taxon>Bacteria</taxon>
        <taxon>Pseudomonadati</taxon>
        <taxon>Planctomycetota</taxon>
        <taxon>Planctomycetia</taxon>
        <taxon>Pirellulales</taxon>
        <taxon>Pirellulaceae</taxon>
        <taxon>Rhodopirellula</taxon>
    </lineage>
</organism>
<dbReference type="STRING" id="595434.RISK_003083"/>
<keyword evidence="2 6" id="KW-1003">Cell membrane</keyword>
<evidence type="ECO:0000256" key="2">
    <source>
        <dbReference type="ARBA" id="ARBA00022475"/>
    </source>
</evidence>
<feature type="region of interest" description="Disordered" evidence="7">
    <location>
        <begin position="1"/>
        <end position="20"/>
    </location>
</feature>
<keyword evidence="3 6" id="KW-0479">Metal-binding</keyword>
<reference evidence="8" key="1">
    <citation type="submission" date="2015-05" db="EMBL/GenBank/DDBJ databases">
        <title>Permanent draft genome of Rhodopirellula islandicus K833.</title>
        <authorList>
            <person name="Kizina J."/>
            <person name="Richter M."/>
            <person name="Glockner F.O."/>
            <person name="Harder J."/>
        </authorList>
    </citation>
    <scope>NUCLEOTIDE SEQUENCE [LARGE SCALE GENOMIC DNA]</scope>
    <source>
        <strain evidence="8">K833</strain>
    </source>
</reference>
<dbReference type="RefSeq" id="WP_047814639.1">
    <property type="nucleotide sequence ID" value="NZ_LECT01000025.1"/>
</dbReference>
<dbReference type="PANTHER" id="PTHR38344">
    <property type="entry name" value="UPF0753 PROTEIN AQ_863"/>
    <property type="match status" value="1"/>
</dbReference>
<evidence type="ECO:0000256" key="7">
    <source>
        <dbReference type="SAM" id="MobiDB-lite"/>
    </source>
</evidence>
<gene>
    <name evidence="6" type="primary">dabA</name>
    <name evidence="8" type="ORF">RISK_003083</name>
</gene>
<comment type="similarity">
    <text evidence="6">Belongs to the inorganic carbon transporter (TC 9.A.2) DabA family.</text>
</comment>
<feature type="binding site" evidence="6">
    <location>
        <position position="392"/>
    </location>
    <ligand>
        <name>Zn(2+)</name>
        <dbReference type="ChEBI" id="CHEBI:29105"/>
    </ligand>
</feature>
<name>A0A0J1BE52_RHOIS</name>
<dbReference type="GO" id="GO:0005886">
    <property type="term" value="C:plasma membrane"/>
    <property type="evidence" value="ECO:0007669"/>
    <property type="project" value="UniProtKB-SubCell"/>
</dbReference>
<evidence type="ECO:0000256" key="1">
    <source>
        <dbReference type="ARBA" id="ARBA00022448"/>
    </source>
</evidence>
<comment type="subcellular location">
    <subcellularLocation>
        <location evidence="6">Cell membrane</location>
        <topology evidence="6">Peripheral membrane protein</topology>
    </subcellularLocation>
</comment>
<keyword evidence="9" id="KW-1185">Reference proteome</keyword>
<dbReference type="Pfam" id="PF10070">
    <property type="entry name" value="DabA"/>
    <property type="match status" value="1"/>
</dbReference>
<proteinExistence type="inferred from homology"/>
<dbReference type="HAMAP" id="MF_01871">
    <property type="entry name" value="DabA"/>
    <property type="match status" value="1"/>
</dbReference>
<dbReference type="InterPro" id="IPR018752">
    <property type="entry name" value="DabA"/>
</dbReference>
<keyword evidence="1 6" id="KW-0813">Transport</keyword>
<comment type="function">
    <text evidence="6">Part of an energy-coupled inorganic carbon pump.</text>
</comment>
<keyword evidence="4 6" id="KW-0862">Zinc</keyword>
<dbReference type="OrthoDB" id="9805101at2"/>
<keyword evidence="5 6" id="KW-0472">Membrane</keyword>
<protein>
    <recommendedName>
        <fullName evidence="6">Probable inorganic carbon transporter subunit DabA</fullName>
    </recommendedName>
</protein>
<feature type="binding site" evidence="6">
    <location>
        <position position="394"/>
    </location>
    <ligand>
        <name>Zn(2+)</name>
        <dbReference type="ChEBI" id="CHEBI:29105"/>
    </ligand>
</feature>
<evidence type="ECO:0000256" key="6">
    <source>
        <dbReference type="HAMAP-Rule" id="MF_01871"/>
    </source>
</evidence>
<dbReference type="PATRIC" id="fig|595434.4.peg.2939"/>
<dbReference type="Proteomes" id="UP000036367">
    <property type="component" value="Unassembled WGS sequence"/>
</dbReference>
<feature type="binding site" evidence="6">
    <location>
        <position position="600"/>
    </location>
    <ligand>
        <name>Zn(2+)</name>
        <dbReference type="ChEBI" id="CHEBI:29105"/>
    </ligand>
</feature>
<dbReference type="PANTHER" id="PTHR38344:SF1">
    <property type="entry name" value="INORGANIC CARBON TRANSPORTER SUBUNIT DABA-RELATED"/>
    <property type="match status" value="1"/>
</dbReference>
<evidence type="ECO:0000256" key="5">
    <source>
        <dbReference type="ARBA" id="ARBA00023136"/>
    </source>
</evidence>
<dbReference type="EMBL" id="LECT01000025">
    <property type="protein sequence ID" value="KLU04815.1"/>
    <property type="molecule type" value="Genomic_DNA"/>
</dbReference>
<feature type="binding site" evidence="6">
    <location>
        <position position="585"/>
    </location>
    <ligand>
        <name>Zn(2+)</name>
        <dbReference type="ChEBI" id="CHEBI:29105"/>
    </ligand>
</feature>
<dbReference type="AlphaFoldDB" id="A0A0J1BE52"/>
<evidence type="ECO:0000256" key="3">
    <source>
        <dbReference type="ARBA" id="ARBA00022723"/>
    </source>
</evidence>
<evidence type="ECO:0000313" key="8">
    <source>
        <dbReference type="EMBL" id="KLU04815.1"/>
    </source>
</evidence>
<comment type="caution">
    <text evidence="8">The sequence shown here is derived from an EMBL/GenBank/DDBJ whole genome shotgun (WGS) entry which is preliminary data.</text>
</comment>
<comment type="subunit">
    <text evidence="6">Forms a complex with DabB.</text>
</comment>
<dbReference type="GO" id="GO:0008270">
    <property type="term" value="F:zinc ion binding"/>
    <property type="evidence" value="ECO:0007669"/>
    <property type="project" value="UniProtKB-UniRule"/>
</dbReference>
<evidence type="ECO:0000313" key="9">
    <source>
        <dbReference type="Proteomes" id="UP000036367"/>
    </source>
</evidence>
<sequence>MKTIHHSSKSTSTSNHKSNDPSLSVFVPAAYEDPHVYRQLEELLDQVCEAVSPVWPLKDWVAVNPYAGFTERSFFESRDHLQVFSQCELLPTMEHFASQFRSGALQRPHIEAAVNETATAVQNHGADQALSVVDEVLEALTKASSAAASKDCSSAKAKPLPPIATIASRLTAHGPVDWTEMVHQEIGKHCSAHYDEGQSKWGNPWQNLPLYQAWRNTARCDRGIEILGLPGFRKFVNDLPHTAEATIVHLLQRMNLPRSLWETFLLAHVFSMPGWSGWTKYQGLQTDPLGSGKFQHDDFRGFLAMSLAYDVAISEAFAFEVDWTSRLNAQKLNAASSDDSCKEFRKILLRASEIAYRDQLLDSLPSPAPDASESAANLDQPASRPIAQMAFCIDVRSERLRRHLESVSADIETIGVAGFFGLPFEYIPLGQASGDVHAPVLLKSSFSLQEKASDCVSACSGQHPLVPHSSTPTTTEAARRTEISTWKKRWKQFQTSAVGCFSFVETMGLLDGIELVGRLLGKNLRQSGPDNQPGVTAEGRTLSLDLDGLLQQGIDLDQQTDLAEGLLTTMGLTNHFAPLVVLCGHASQTDNNAMSAGLDCGACGGHSGAPNARLAATLLNDRRIQTRLAERGIEIGADTHFLAAWHNTTTDQIEWLDTESIPPSHQSRVSQLQSIGNEGSELTRCERLPLLDESSSESLAARAADWSQTRPEWGLAGNASMLIGPRSLTREIALDGRAFLHSYHAQSDPSGRVLESIMTAPMVVAHWINMQYYASTVDSHHFGSGCKTVHNVVGQFGIFSGNGGDLQAGLPEQSLRNGEHIEHIPLRLQTVVVANREAIDRVIAAHTTVRNLLQNGWVHLVAIENDQKYRYQPNGSWVQLQTNTASFTSQREKSWQLVGSVE</sequence>
<evidence type="ECO:0000256" key="4">
    <source>
        <dbReference type="ARBA" id="ARBA00022833"/>
    </source>
</evidence>
<comment type="cofactor">
    <cofactor evidence="6">
        <name>Zn(2+)</name>
        <dbReference type="ChEBI" id="CHEBI:29105"/>
    </cofactor>
</comment>
<accession>A0A0J1BE52</accession>